<dbReference type="InterPro" id="IPR045851">
    <property type="entry name" value="AMP-bd_C_sf"/>
</dbReference>
<dbReference type="InterPro" id="IPR025110">
    <property type="entry name" value="AMP-bd_C"/>
</dbReference>
<dbReference type="Pfam" id="PF00550">
    <property type="entry name" value="PP-binding"/>
    <property type="match status" value="2"/>
</dbReference>
<dbReference type="Gene3D" id="3.30.300.30">
    <property type="match status" value="1"/>
</dbReference>
<dbReference type="GO" id="GO:0005737">
    <property type="term" value="C:cytoplasm"/>
    <property type="evidence" value="ECO:0007669"/>
    <property type="project" value="TreeGrafter"/>
</dbReference>
<dbReference type="GO" id="GO:0043041">
    <property type="term" value="P:amino acid activation for nonribosomal peptide biosynthetic process"/>
    <property type="evidence" value="ECO:0007669"/>
    <property type="project" value="TreeGrafter"/>
</dbReference>
<evidence type="ECO:0000313" key="6">
    <source>
        <dbReference type="EMBL" id="AIS85476.1"/>
    </source>
</evidence>
<keyword evidence="3" id="KW-0597">Phosphoprotein</keyword>
<dbReference type="InterPro" id="IPR001242">
    <property type="entry name" value="Condensation_dom"/>
</dbReference>
<gene>
    <name evidence="6" type="ORF">VASRM7_238</name>
</gene>
<reference evidence="6" key="1">
    <citation type="journal article" date="2016" name="Appl. Microbiol. Biotechnol.">
        <title>Anti-MRSA and anti-TB metabolites from marine-derived Verrucosispora sp. MS100047.</title>
        <authorList>
            <person name="Huang P."/>
            <person name="Xie F."/>
            <person name="Ren B."/>
            <person name="Wang Q."/>
            <person name="Wang J."/>
            <person name="Wang Q."/>
            <person name="Abdel-Mageed W.M."/>
            <person name="Liu M."/>
            <person name="Han J."/>
            <person name="Oyeleye A."/>
            <person name="Shen J."/>
            <person name="Song F."/>
            <person name="Dai H."/>
            <person name="Liu X."/>
            <person name="Zhang L."/>
        </authorList>
    </citation>
    <scope>NUCLEOTIDE SEQUENCE</scope>
    <source>
        <strain evidence="6">MS100047</strain>
    </source>
</reference>
<dbReference type="Gene3D" id="3.30.559.10">
    <property type="entry name" value="Chloramphenicol acetyltransferase-like domain"/>
    <property type="match status" value="2"/>
</dbReference>
<feature type="region of interest" description="Disordered" evidence="4">
    <location>
        <begin position="204"/>
        <end position="226"/>
    </location>
</feature>
<comment type="cofactor">
    <cofactor evidence="1">
        <name>pantetheine 4'-phosphate</name>
        <dbReference type="ChEBI" id="CHEBI:47942"/>
    </cofactor>
</comment>
<evidence type="ECO:0000256" key="1">
    <source>
        <dbReference type="ARBA" id="ARBA00001957"/>
    </source>
</evidence>
<dbReference type="InterPro" id="IPR009081">
    <property type="entry name" value="PP-bd_ACP"/>
</dbReference>
<evidence type="ECO:0000256" key="3">
    <source>
        <dbReference type="ARBA" id="ARBA00022553"/>
    </source>
</evidence>
<proteinExistence type="predicted"/>
<sequence>MIPMSYAQRRLWFLNRLEGPSSTYNAPVVLALSGVPDPEVLAAALTDVVDRHEVLRTAFAMADGEPVQRVLPTATVAVPVQRCAPQEVDAEVRRFCVGTFDLAEQGPLRVRLFVARPDESVLVLLLHHIATDGASIAPLLRDLSTAYRARLAGAAPDWEPLPVQYADYTLWQRELLGQVDDPDSELSRSLAWWRENLAGSPSALPLPFDRPRATGASGRGGTVTGHLDADTHRRLVDLARSQRASTFMTMQAALAAALTRIGAGTDVPIGAPVAGRSDEALHDLVGFFANSVVLRTDVAGDPTFVDLLARVRDADLAVYAHEEVPFDLVVEQLNPVRAPGQHPFFQVMLTVGAHTPTDLCLGDLPARTLPVDLEVAKFDLTVYCTELRDSDGTPTGVQVEFQYPVDLFDRATVESMLAVYLRLLRAVALAPTSTVGALQVVTDTEGAGFAERIARAAPAGVRRPDLPDDGPASLREEILCGLFADALGVDRIGRNDSFFRRGGHSLLAIKLVNRVRAVLGVEVGLRDFFVDPTVAGLDRRIGTLAGAGARPPLAPAVRPDLLPLSYAQRRLWFLDEMGGASRMYNIPVVLRLHRPVQASALTEAVRDVADRHEVLRTVYAVIDGEPCQVVLDRAQPEVTVLDVPVADLPGVIDAVTGHVFDLGTQIPFRVWLLRLSDGGQLLVVLVHHIAGDGWSTGPLLRDLAVAYEARLAGTAPGWEPLPVQYADYTLWQRDLLGGAGNPDSALARQLGFWRTTLAGAPQVLDLPADRPRPAQASHRGDVVPFGMDADLHRAVLRTARDSGTTVFMVLQAAFAALLSRMGSGTDIPIGTVVAGRTDEALDNLVGFFVNTLVLRTDVSGDPTFTELLARVRDTDLAAYDNQDLPFERLVEELNPNRSTAHHPLVQVTLVLQNTGSVQNGAAGPSALAGTEVPFDTGTAKFDLTLGVREEFDGGAPKGLKGALEYAADLFDPATAQLLADRFVQLLRAVTADPGTRIDDLDVLTPAERRRYGPAAEHGCRAESVGLADLVARHAADNPQAVAVVSGSDRIRYAELDADADRLAAHLAARGVRRGDTVGVLLEAGPTLAVAVLAALRAGATYLPLDPAARDDRLAAHIRTVVLAAVVTTSDQATRLAGLRVGRTVLTDVDGWRERSAAPPPGPRDPGDGAVVLVVDDADGPRAVRYPHRALVGAARRAGLDTDAAQVWLGWAAPAGGEFMMPLWSALSTGATCVLPAPAPPSAARLARLVAEQGVTSLTVTAELFALLVEEHPQVLTRLRQILVTGRTAAAHLALARDRHPTLRLVHGYGGVEGGWWALGRVVDTPPVGPDVPVAQDGLRCHVLDGRLRPVPAGVRGELFLCGPGLADGYPDRPGATAVRFVADAGGGRMFATGTSASWSAEGGLRVHGPVAAPTCNGVPVDPQRVSTALISHPSVRWAVVSVRADADGGEQLVAHVVPTTSSVDVAQVRRHVAQLLPEHLVPARVVVLTTVPLTGDGRLDHRALPDPEDTGAGKTARDPREEVLRDIFSELLGGRPVGLDDNFFRIGGHSLLAVRLVNRIRSTLSVEVTIRDVFQAPTVAALVERLTATVTPARPTLRRRAGVR</sequence>
<dbReference type="SUPFAM" id="SSF47336">
    <property type="entry name" value="ACP-like"/>
    <property type="match status" value="2"/>
</dbReference>
<dbReference type="GO" id="GO:0031177">
    <property type="term" value="F:phosphopantetheine binding"/>
    <property type="evidence" value="ECO:0007669"/>
    <property type="project" value="InterPro"/>
</dbReference>
<feature type="domain" description="Carrier" evidence="5">
    <location>
        <begin position="1515"/>
        <end position="1590"/>
    </location>
</feature>
<dbReference type="InterPro" id="IPR020806">
    <property type="entry name" value="PKS_PP-bd"/>
</dbReference>
<dbReference type="Gene3D" id="3.40.50.12780">
    <property type="entry name" value="N-terminal domain of ligase-like"/>
    <property type="match status" value="1"/>
</dbReference>
<dbReference type="GO" id="GO:0072330">
    <property type="term" value="P:monocarboxylic acid biosynthetic process"/>
    <property type="evidence" value="ECO:0007669"/>
    <property type="project" value="UniProtKB-ARBA"/>
</dbReference>
<dbReference type="Pfam" id="PF13193">
    <property type="entry name" value="AMP-binding_C"/>
    <property type="match status" value="1"/>
</dbReference>
<evidence type="ECO:0000256" key="4">
    <source>
        <dbReference type="SAM" id="MobiDB-lite"/>
    </source>
</evidence>
<keyword evidence="2" id="KW-0596">Phosphopantetheine</keyword>
<dbReference type="PROSITE" id="PS50075">
    <property type="entry name" value="CARRIER"/>
    <property type="match status" value="2"/>
</dbReference>
<dbReference type="InterPro" id="IPR042099">
    <property type="entry name" value="ANL_N_sf"/>
</dbReference>
<dbReference type="Gene3D" id="3.30.559.30">
    <property type="entry name" value="Nonribosomal peptide synthetase, condensation domain"/>
    <property type="match status" value="2"/>
</dbReference>
<name>A0A097CS34_9ACTN</name>
<dbReference type="GO" id="GO:0003824">
    <property type="term" value="F:catalytic activity"/>
    <property type="evidence" value="ECO:0007669"/>
    <property type="project" value="InterPro"/>
</dbReference>
<dbReference type="PANTHER" id="PTHR45527:SF1">
    <property type="entry name" value="FATTY ACID SYNTHASE"/>
    <property type="match status" value="1"/>
</dbReference>
<dbReference type="GO" id="GO:0008610">
    <property type="term" value="P:lipid biosynthetic process"/>
    <property type="evidence" value="ECO:0007669"/>
    <property type="project" value="UniProtKB-ARBA"/>
</dbReference>
<feature type="domain" description="Carrier" evidence="5">
    <location>
        <begin position="470"/>
        <end position="545"/>
    </location>
</feature>
<accession>A0A097CS34</accession>
<protein>
    <submittedName>
        <fullName evidence="6">Putative non-ribosomal peptide synthetase</fullName>
    </submittedName>
</protein>
<dbReference type="Gene3D" id="3.40.50.1820">
    <property type="entry name" value="alpha/beta hydrolase"/>
    <property type="match status" value="1"/>
</dbReference>
<dbReference type="Pfam" id="PF00501">
    <property type="entry name" value="AMP-binding"/>
    <property type="match status" value="1"/>
</dbReference>
<feature type="region of interest" description="Disordered" evidence="4">
    <location>
        <begin position="1499"/>
        <end position="1519"/>
    </location>
</feature>
<dbReference type="CDD" id="cd19540">
    <property type="entry name" value="LCL_NRPS-like"/>
    <property type="match status" value="2"/>
</dbReference>
<dbReference type="PROSITE" id="PS00012">
    <property type="entry name" value="PHOSPHOPANTETHEINE"/>
    <property type="match status" value="1"/>
</dbReference>
<dbReference type="EMBL" id="KF826650">
    <property type="protein sequence ID" value="AIS85476.1"/>
    <property type="molecule type" value="Genomic_DNA"/>
</dbReference>
<dbReference type="InterPro" id="IPR036736">
    <property type="entry name" value="ACP-like_sf"/>
</dbReference>
<dbReference type="InterPro" id="IPR029058">
    <property type="entry name" value="AB_hydrolase_fold"/>
</dbReference>
<dbReference type="Pfam" id="PF00668">
    <property type="entry name" value="Condensation"/>
    <property type="match status" value="2"/>
</dbReference>
<dbReference type="SMART" id="SM00823">
    <property type="entry name" value="PKS_PP"/>
    <property type="match status" value="2"/>
</dbReference>
<dbReference type="FunFam" id="1.10.1200.10:FF:000016">
    <property type="entry name" value="Non-ribosomal peptide synthase"/>
    <property type="match status" value="1"/>
</dbReference>
<dbReference type="SUPFAM" id="SSF52777">
    <property type="entry name" value="CoA-dependent acyltransferases"/>
    <property type="match status" value="4"/>
</dbReference>
<dbReference type="SUPFAM" id="SSF56801">
    <property type="entry name" value="Acetyl-CoA synthetase-like"/>
    <property type="match status" value="1"/>
</dbReference>
<dbReference type="InterPro" id="IPR000873">
    <property type="entry name" value="AMP-dep_synth/lig_dom"/>
</dbReference>
<dbReference type="GO" id="GO:0044550">
    <property type="term" value="P:secondary metabolite biosynthetic process"/>
    <property type="evidence" value="ECO:0007669"/>
    <property type="project" value="TreeGrafter"/>
</dbReference>
<dbReference type="Gene3D" id="1.10.1200.10">
    <property type="entry name" value="ACP-like"/>
    <property type="match status" value="1"/>
</dbReference>
<evidence type="ECO:0000256" key="2">
    <source>
        <dbReference type="ARBA" id="ARBA00022450"/>
    </source>
</evidence>
<dbReference type="InterPro" id="IPR023213">
    <property type="entry name" value="CAT-like_dom_sf"/>
</dbReference>
<dbReference type="PANTHER" id="PTHR45527">
    <property type="entry name" value="NONRIBOSOMAL PEPTIDE SYNTHETASE"/>
    <property type="match status" value="1"/>
</dbReference>
<dbReference type="InterPro" id="IPR006162">
    <property type="entry name" value="Ppantetheine_attach_site"/>
</dbReference>
<organism evidence="6">
    <name type="scientific">Verrucosispora sp. MS100047</name>
    <dbReference type="NCBI Taxonomy" id="1410949"/>
    <lineage>
        <taxon>Bacteria</taxon>
        <taxon>Bacillati</taxon>
        <taxon>Actinomycetota</taxon>
        <taxon>Actinomycetes</taxon>
        <taxon>Micromonosporales</taxon>
        <taxon>Micromonosporaceae</taxon>
        <taxon>Micromonospora</taxon>
    </lineage>
</organism>
<evidence type="ECO:0000259" key="5">
    <source>
        <dbReference type="PROSITE" id="PS50075"/>
    </source>
</evidence>